<sequence>MTTIALADLPPPELIEALDYETIHARKVARFKELYPAFTAALESEPVVKLLQLAAYDELNLRARINDAARAVLLPFARRSDLDALATLQGVARRVLVPANPDTYPPTDAVYESDDSLRQRAQMAPEGFTVAGSIGSYRFHALDSDPRVLDVAVDTPTPGQVRVTVLSSAGNGTPTGEMLQTVQAYLSADERRPLTDVVTTSAPTLQPYTVQATLHRKPGPEGDRAEAAARQALANYQADRRRLGCDVSLSGLYAALHQPGMVRVTIEQPTADVLCAPTELAHCQVVTLAIVVSNER</sequence>
<accession>A0ABQ5YGX6</accession>
<evidence type="ECO:0000313" key="4">
    <source>
        <dbReference type="Proteomes" id="UP001156706"/>
    </source>
</evidence>
<dbReference type="PIRSF" id="PIRSF020481">
    <property type="entry name" value="BAP"/>
    <property type="match status" value="1"/>
</dbReference>
<keyword evidence="4" id="KW-1185">Reference proteome</keyword>
<organism evidence="3 4">
    <name type="scientific">Chitinimonas prasina</name>
    <dbReference type="NCBI Taxonomy" id="1434937"/>
    <lineage>
        <taxon>Bacteria</taxon>
        <taxon>Pseudomonadati</taxon>
        <taxon>Pseudomonadota</taxon>
        <taxon>Betaproteobacteria</taxon>
        <taxon>Neisseriales</taxon>
        <taxon>Chitinibacteraceae</taxon>
        <taxon>Chitinimonas</taxon>
    </lineage>
</organism>
<name>A0ABQ5YGX6_9NEIS</name>
<dbReference type="InterPro" id="IPR014507">
    <property type="entry name" value="Baseplate_assembly_J_pred"/>
</dbReference>
<dbReference type="RefSeq" id="WP_284196370.1">
    <property type="nucleotide sequence ID" value="NZ_BSOG01000002.1"/>
</dbReference>
<dbReference type="EMBL" id="BSOG01000002">
    <property type="protein sequence ID" value="GLR13263.1"/>
    <property type="molecule type" value="Genomic_DNA"/>
</dbReference>
<reference evidence="4" key="1">
    <citation type="journal article" date="2019" name="Int. J. Syst. Evol. Microbiol.">
        <title>The Global Catalogue of Microorganisms (GCM) 10K type strain sequencing project: providing services to taxonomists for standard genome sequencing and annotation.</title>
        <authorList>
            <consortium name="The Broad Institute Genomics Platform"/>
            <consortium name="The Broad Institute Genome Sequencing Center for Infectious Disease"/>
            <person name="Wu L."/>
            <person name="Ma J."/>
        </authorList>
    </citation>
    <scope>NUCLEOTIDE SEQUENCE [LARGE SCALE GENOMIC DNA]</scope>
    <source>
        <strain evidence="4">NBRC 110044</strain>
    </source>
</reference>
<dbReference type="Pfam" id="PF26079">
    <property type="entry name" value="Baseplate_J_C"/>
    <property type="match status" value="1"/>
</dbReference>
<dbReference type="PANTHER" id="PTHR35862">
    <property type="entry name" value="FELS-2 PROPHAGE PROTEIN"/>
    <property type="match status" value="1"/>
</dbReference>
<evidence type="ECO:0000313" key="3">
    <source>
        <dbReference type="EMBL" id="GLR13263.1"/>
    </source>
</evidence>
<dbReference type="PANTHER" id="PTHR35862:SF1">
    <property type="entry name" value="FELS-2 PROPHAGE PROTEIN"/>
    <property type="match status" value="1"/>
</dbReference>
<gene>
    <name evidence="3" type="ORF">GCM10007907_20530</name>
</gene>
<protein>
    <submittedName>
        <fullName evidence="3">Bacteriophage protein</fullName>
    </submittedName>
</protein>
<dbReference type="InterPro" id="IPR052726">
    <property type="entry name" value="Phage_Baseplate_Hub"/>
</dbReference>
<feature type="domain" description="Baseplate J-like central" evidence="1">
    <location>
        <begin position="131"/>
        <end position="201"/>
    </location>
</feature>
<evidence type="ECO:0000259" key="1">
    <source>
        <dbReference type="Pfam" id="PF26078"/>
    </source>
</evidence>
<proteinExistence type="predicted"/>
<dbReference type="InterPro" id="IPR058530">
    <property type="entry name" value="Baseplate_J-like_C"/>
</dbReference>
<feature type="domain" description="Baseplate J-like C-terminal" evidence="2">
    <location>
        <begin position="208"/>
        <end position="288"/>
    </location>
</feature>
<evidence type="ECO:0000259" key="2">
    <source>
        <dbReference type="Pfam" id="PF26079"/>
    </source>
</evidence>
<dbReference type="InterPro" id="IPR058531">
    <property type="entry name" value="Baseplate_J_M"/>
</dbReference>
<dbReference type="Pfam" id="PF26078">
    <property type="entry name" value="Baseplate_J_M"/>
    <property type="match status" value="1"/>
</dbReference>
<dbReference type="Proteomes" id="UP001156706">
    <property type="component" value="Unassembled WGS sequence"/>
</dbReference>
<comment type="caution">
    <text evidence="3">The sequence shown here is derived from an EMBL/GenBank/DDBJ whole genome shotgun (WGS) entry which is preliminary data.</text>
</comment>